<dbReference type="PANTHER" id="PTHR16943">
    <property type="entry name" value="2-METHYLCITRATE DEHYDRATASE-RELATED"/>
    <property type="match status" value="1"/>
</dbReference>
<evidence type="ECO:0000259" key="7">
    <source>
        <dbReference type="Pfam" id="PF19305"/>
    </source>
</evidence>
<comment type="subunit">
    <text evidence="3">Monomer.</text>
</comment>
<dbReference type="Gene3D" id="1.10.4100.10">
    <property type="entry name" value="2-methylcitrate dehydratase PrpD"/>
    <property type="match status" value="1"/>
</dbReference>
<evidence type="ECO:0000259" key="6">
    <source>
        <dbReference type="Pfam" id="PF03972"/>
    </source>
</evidence>
<name>A0A1H3LCU5_9MICO</name>
<dbReference type="FunFam" id="1.10.4100.10:FF:000003">
    <property type="entry name" value="2-methylcitrate dehydratase 1"/>
    <property type="match status" value="1"/>
</dbReference>
<dbReference type="InterPro" id="IPR045336">
    <property type="entry name" value="MmgE_PrpD_N"/>
</dbReference>
<feature type="domain" description="MmgE/PrpD N-terminal" evidence="6">
    <location>
        <begin position="19"/>
        <end position="262"/>
    </location>
</feature>
<dbReference type="Gene3D" id="3.30.1330.120">
    <property type="entry name" value="2-methylcitrate dehydratase PrpD"/>
    <property type="match status" value="1"/>
</dbReference>
<proteinExistence type="inferred from homology"/>
<evidence type="ECO:0000313" key="8">
    <source>
        <dbReference type="EMBL" id="SDY62222.1"/>
    </source>
</evidence>
<dbReference type="InterPro" id="IPR005656">
    <property type="entry name" value="MmgE_PrpD"/>
</dbReference>
<organism evidence="8 9">
    <name type="scientific">Herbiconiux ginsengi</name>
    <dbReference type="NCBI Taxonomy" id="381665"/>
    <lineage>
        <taxon>Bacteria</taxon>
        <taxon>Bacillati</taxon>
        <taxon>Actinomycetota</taxon>
        <taxon>Actinomycetes</taxon>
        <taxon>Micrococcales</taxon>
        <taxon>Microbacteriaceae</taxon>
        <taxon>Herbiconiux</taxon>
    </lineage>
</organism>
<dbReference type="SUPFAM" id="SSF103378">
    <property type="entry name" value="2-methylcitrate dehydratase PrpD"/>
    <property type="match status" value="1"/>
</dbReference>
<reference evidence="8 9" key="1">
    <citation type="submission" date="2016-10" db="EMBL/GenBank/DDBJ databases">
        <authorList>
            <person name="de Groot N.N."/>
        </authorList>
    </citation>
    <scope>NUCLEOTIDE SEQUENCE [LARGE SCALE GENOMIC DNA]</scope>
    <source>
        <strain evidence="8 9">CGMCC 4.3491</strain>
    </source>
</reference>
<dbReference type="GO" id="GO:0047547">
    <property type="term" value="F:2-methylcitrate dehydratase activity"/>
    <property type="evidence" value="ECO:0007669"/>
    <property type="project" value="UniProtKB-EC"/>
</dbReference>
<comment type="similarity">
    <text evidence="2">Belongs to the PrpD family.</text>
</comment>
<dbReference type="Pfam" id="PF03972">
    <property type="entry name" value="MmgE_PrpD_N"/>
    <property type="match status" value="1"/>
</dbReference>
<feature type="domain" description="MmgE/PrpD C-terminal" evidence="7">
    <location>
        <begin position="284"/>
        <end position="471"/>
    </location>
</feature>
<evidence type="ECO:0000256" key="5">
    <source>
        <dbReference type="ARBA" id="ARBA00023239"/>
    </source>
</evidence>
<evidence type="ECO:0000313" key="9">
    <source>
        <dbReference type="Proteomes" id="UP000198891"/>
    </source>
</evidence>
<dbReference type="InterPro" id="IPR042188">
    <property type="entry name" value="MmgE/PrpD_sf_2"/>
</dbReference>
<dbReference type="InterPro" id="IPR045337">
    <property type="entry name" value="MmgE_PrpD_C"/>
</dbReference>
<evidence type="ECO:0000256" key="4">
    <source>
        <dbReference type="ARBA" id="ARBA00013124"/>
    </source>
</evidence>
<keyword evidence="9" id="KW-1185">Reference proteome</keyword>
<sequence length="502" mass="54653">MNLHEVRVHPSDENLPREEQLAWKIAEVATDPVEVTPEVTEMVINRMIDNAAVATASITRAPAVAARAQALDHPYAPGSTVFGVDGRFGPEWAAWANGVAVRELDYHDTFLAAEYSHPGDNIPPILAVAQHAGRTGAELVRGIATGYEIQVDLVKAISLHAHKIDHVAHLGPSAAAGIGTLLGLSTETIFQAIGQALHTTTATRQSRKGEISTWKAYAPAFAGKMAVEAVDRAMRGQTSPTPIYEGEDGVIAWLLDGPEARYQVPLPAKGEAKRAILDSYTKEHSAEYQAQAWIDLARKLHNEHPELLDPSAIGRVTIHTSHHTHYVIGSGANDPQKYDPTASRETLDHSIPYIFTVALQDGAWHHVDSYAPERAGRPDTVELWQKVRTVEDPEWTRRYHSTDPAEKAFGGRVEIILTDGSTVTDEIAVADAHPLGARPFARADYVRKFETLADGVVEDAEIARFLALVERLPELDATELPGLTVTARPGLLESIPLPKGLF</sequence>
<dbReference type="RefSeq" id="WP_092549393.1">
    <property type="nucleotide sequence ID" value="NZ_FNPZ01000001.1"/>
</dbReference>
<dbReference type="Proteomes" id="UP000198891">
    <property type="component" value="Unassembled WGS sequence"/>
</dbReference>
<dbReference type="STRING" id="381665.SAMN05216554_0926"/>
<accession>A0A1H3LCU5</accession>
<dbReference type="Pfam" id="PF19305">
    <property type="entry name" value="MmgE_PrpD_C"/>
    <property type="match status" value="1"/>
</dbReference>
<comment type="catalytic activity">
    <reaction evidence="1">
        <text>(2S,3S)-2-methylcitrate = 2-methyl-cis-aconitate + H2O</text>
        <dbReference type="Rhea" id="RHEA:17725"/>
        <dbReference type="ChEBI" id="CHEBI:15377"/>
        <dbReference type="ChEBI" id="CHEBI:57872"/>
        <dbReference type="ChEBI" id="CHEBI:58853"/>
        <dbReference type="EC" id="4.2.1.79"/>
    </reaction>
</comment>
<dbReference type="OrthoDB" id="9797528at2"/>
<keyword evidence="5" id="KW-0456">Lyase</keyword>
<evidence type="ECO:0000256" key="3">
    <source>
        <dbReference type="ARBA" id="ARBA00011245"/>
    </source>
</evidence>
<dbReference type="InterPro" id="IPR042183">
    <property type="entry name" value="MmgE/PrpD_sf_1"/>
</dbReference>
<dbReference type="AlphaFoldDB" id="A0A1H3LCU5"/>
<dbReference type="EMBL" id="FNPZ01000001">
    <property type="protein sequence ID" value="SDY62222.1"/>
    <property type="molecule type" value="Genomic_DNA"/>
</dbReference>
<dbReference type="InterPro" id="IPR036148">
    <property type="entry name" value="MmgE/PrpD_sf"/>
</dbReference>
<dbReference type="EC" id="4.2.1.79" evidence="4"/>
<gene>
    <name evidence="8" type="ORF">SAMN05216554_0926</name>
</gene>
<dbReference type="PANTHER" id="PTHR16943:SF8">
    <property type="entry name" value="2-METHYLCITRATE DEHYDRATASE"/>
    <property type="match status" value="1"/>
</dbReference>
<evidence type="ECO:0000256" key="1">
    <source>
        <dbReference type="ARBA" id="ARBA00000096"/>
    </source>
</evidence>
<protein>
    <recommendedName>
        <fullName evidence="4">2-methylcitrate dehydratase</fullName>
        <ecNumber evidence="4">4.2.1.79</ecNumber>
    </recommendedName>
</protein>
<evidence type="ECO:0000256" key="2">
    <source>
        <dbReference type="ARBA" id="ARBA00006174"/>
    </source>
</evidence>